<evidence type="ECO:0000256" key="5">
    <source>
        <dbReference type="ARBA" id="ARBA00023136"/>
    </source>
</evidence>
<sequence>GLPGQPRQIRFSEREILLTFGSIARSLPFSLELEDFILDRYPGSSSPSSFESSVLLRDDEKNLQSSHRIYMNHILNYRGYRFYQSSYDTDEKGSVLSVNKDHTGTLITYIGYFLLSLGIILSLINPNSRFRKLNRDITLSGKKKAVLTLLLTAALCSGNGTKVLAAEDSQQYEIPAGHAKEFGKLLIQDPQGRIKPMNTLSSEILRKVSRKTKLNGMGSDQVLLGMLADPVTWQNVSMIRISHPGITELLGIRGKHASFMDFVDPELEGGYKILAPVMLAHRLKPAERSKFDTEILRVDERNNICYMVYDWTILRILPDSNDEDQAWHNPSTIKNVYSGTDSLFAVNITQLYFESVKEGMSSGDWSKADEYLGYIKVFQNRMGSKILPSTLKQKAEILYNRVSIFDRLARFYLAIGMSLLIILLVQILGKKERLKKLRKFCKT</sequence>
<comment type="subcellular location">
    <subcellularLocation>
        <location evidence="1">Membrane</location>
        <topology evidence="1">Multi-pass membrane protein</topology>
    </subcellularLocation>
</comment>
<dbReference type="AlphaFoldDB" id="A0A0F9FC68"/>
<organism evidence="8">
    <name type="scientific">marine sediment metagenome</name>
    <dbReference type="NCBI Taxonomy" id="412755"/>
    <lineage>
        <taxon>unclassified sequences</taxon>
        <taxon>metagenomes</taxon>
        <taxon>ecological metagenomes</taxon>
    </lineage>
</organism>
<evidence type="ECO:0000256" key="2">
    <source>
        <dbReference type="ARBA" id="ARBA00022692"/>
    </source>
</evidence>
<protein>
    <recommendedName>
        <fullName evidence="7">ResB-like domain-containing protein</fullName>
    </recommendedName>
</protein>
<dbReference type="EMBL" id="LAZR01031028">
    <property type="protein sequence ID" value="KKL54915.1"/>
    <property type="molecule type" value="Genomic_DNA"/>
</dbReference>
<gene>
    <name evidence="8" type="ORF">LCGC14_2260630</name>
</gene>
<accession>A0A0F9FC68</accession>
<feature type="transmembrane region" description="Helical" evidence="6">
    <location>
        <begin position="411"/>
        <end position="429"/>
    </location>
</feature>
<evidence type="ECO:0000256" key="3">
    <source>
        <dbReference type="ARBA" id="ARBA00022748"/>
    </source>
</evidence>
<evidence type="ECO:0000256" key="1">
    <source>
        <dbReference type="ARBA" id="ARBA00004141"/>
    </source>
</evidence>
<dbReference type="Pfam" id="PF05140">
    <property type="entry name" value="ResB"/>
    <property type="match status" value="1"/>
</dbReference>
<name>A0A0F9FC68_9ZZZZ</name>
<keyword evidence="4 6" id="KW-1133">Transmembrane helix</keyword>
<evidence type="ECO:0000259" key="7">
    <source>
        <dbReference type="Pfam" id="PF05140"/>
    </source>
</evidence>
<keyword evidence="2 6" id="KW-0812">Transmembrane</keyword>
<evidence type="ECO:0000256" key="6">
    <source>
        <dbReference type="SAM" id="Phobius"/>
    </source>
</evidence>
<evidence type="ECO:0000256" key="4">
    <source>
        <dbReference type="ARBA" id="ARBA00022989"/>
    </source>
</evidence>
<feature type="transmembrane region" description="Helical" evidence="6">
    <location>
        <begin position="106"/>
        <end position="124"/>
    </location>
</feature>
<dbReference type="GO" id="GO:0017004">
    <property type="term" value="P:cytochrome complex assembly"/>
    <property type="evidence" value="ECO:0007669"/>
    <property type="project" value="UniProtKB-KW"/>
</dbReference>
<feature type="domain" description="ResB-like" evidence="7">
    <location>
        <begin position="20"/>
        <end position="96"/>
    </location>
</feature>
<feature type="non-terminal residue" evidence="8">
    <location>
        <position position="1"/>
    </location>
</feature>
<dbReference type="InterPro" id="IPR007816">
    <property type="entry name" value="ResB-like_domain"/>
</dbReference>
<proteinExistence type="predicted"/>
<keyword evidence="5 6" id="KW-0472">Membrane</keyword>
<dbReference type="GO" id="GO:0016020">
    <property type="term" value="C:membrane"/>
    <property type="evidence" value="ECO:0007669"/>
    <property type="project" value="UniProtKB-SubCell"/>
</dbReference>
<reference evidence="8" key="1">
    <citation type="journal article" date="2015" name="Nature">
        <title>Complex archaea that bridge the gap between prokaryotes and eukaryotes.</title>
        <authorList>
            <person name="Spang A."/>
            <person name="Saw J.H."/>
            <person name="Jorgensen S.L."/>
            <person name="Zaremba-Niedzwiedzka K."/>
            <person name="Martijn J."/>
            <person name="Lind A.E."/>
            <person name="van Eijk R."/>
            <person name="Schleper C."/>
            <person name="Guy L."/>
            <person name="Ettema T.J."/>
        </authorList>
    </citation>
    <scope>NUCLEOTIDE SEQUENCE</scope>
</reference>
<evidence type="ECO:0000313" key="8">
    <source>
        <dbReference type="EMBL" id="KKL54915.1"/>
    </source>
</evidence>
<comment type="caution">
    <text evidence="8">The sequence shown here is derived from an EMBL/GenBank/DDBJ whole genome shotgun (WGS) entry which is preliminary data.</text>
</comment>
<keyword evidence="3" id="KW-0201">Cytochrome c-type biogenesis</keyword>